<evidence type="ECO:0008006" key="3">
    <source>
        <dbReference type="Google" id="ProtNLM"/>
    </source>
</evidence>
<sequence length="527" mass="58151">MTGSRVDDRGIHLAGHLDGPVDVLFGDQRVWSFTTLDQGRREGDGLLVRWPDALAVRLRGTTPVRVRGHLSGETAFEGEVCFGGSSEPLHLVDDAGHPLALDKGNHLQRTFDRMDAAARLELVRAARTVLDDLVEHAGLEAYLVYGCLLGAARDGHMIGHDSDADLAWLSRSTHPFDIIRETRRAESALRARGWTVVRMSATNFKVWVPLPTGKRAGVDVFGSFHLGPPGEERFHIMGNLSGDLPREAIVPFGTIELEGVEFPAPRDLPRFLAYTYGPGWAVPDPAFRFHHSPAVVETMSSLFRTSRSRLHHWTAFYDNHAADVPSEPSLFARWAADRIPAGARVLEVGAGLGRDAFWLTDQGFDVLGSEYAGAARSRALAHSRARRARGESFVRFPILNLESVRSVLTSGAALARLDGPTHLYGRLLLDALEPTTRPHLWRLAAMLGRRGGHTFLEFRTAASEHEPTHFPAHRRTWADPDEVVAEVEARGGRVLVREEGRGLAPLGREDPVVCRLDITWDVRAEDA</sequence>
<protein>
    <recommendedName>
        <fullName evidence="3">LicD family protein</fullName>
    </recommendedName>
</protein>
<dbReference type="InterPro" id="IPR052613">
    <property type="entry name" value="LicD_transferase"/>
</dbReference>
<gene>
    <name evidence="1" type="ORF">GCM10011519_12350</name>
</gene>
<dbReference type="InterPro" id="IPR029063">
    <property type="entry name" value="SAM-dependent_MTases_sf"/>
</dbReference>
<accession>A0A917F1V9</accession>
<name>A0A917F1V9_9ACTN</name>
<comment type="caution">
    <text evidence="1">The sequence shown here is derived from an EMBL/GenBank/DDBJ whole genome shotgun (WGS) entry which is preliminary data.</text>
</comment>
<organism evidence="1 2">
    <name type="scientific">Marmoricola endophyticus</name>
    <dbReference type="NCBI Taxonomy" id="2040280"/>
    <lineage>
        <taxon>Bacteria</taxon>
        <taxon>Bacillati</taxon>
        <taxon>Actinomycetota</taxon>
        <taxon>Actinomycetes</taxon>
        <taxon>Propionibacteriales</taxon>
        <taxon>Nocardioidaceae</taxon>
        <taxon>Marmoricola</taxon>
    </lineage>
</organism>
<dbReference type="Gene3D" id="3.40.50.150">
    <property type="entry name" value="Vaccinia Virus protein VP39"/>
    <property type="match status" value="1"/>
</dbReference>
<dbReference type="AlphaFoldDB" id="A0A917F1V9"/>
<evidence type="ECO:0000313" key="1">
    <source>
        <dbReference type="EMBL" id="GGF40207.1"/>
    </source>
</evidence>
<dbReference type="PANTHER" id="PTHR13627:SF31">
    <property type="entry name" value="RIBITOL 5-PHOSPHATE TRANSFERASE FKRP"/>
    <property type="match status" value="1"/>
</dbReference>
<keyword evidence="2" id="KW-1185">Reference proteome</keyword>
<reference evidence="1" key="1">
    <citation type="journal article" date="2014" name="Int. J. Syst. Evol. Microbiol.">
        <title>Complete genome sequence of Corynebacterium casei LMG S-19264T (=DSM 44701T), isolated from a smear-ripened cheese.</title>
        <authorList>
            <consortium name="US DOE Joint Genome Institute (JGI-PGF)"/>
            <person name="Walter F."/>
            <person name="Albersmeier A."/>
            <person name="Kalinowski J."/>
            <person name="Ruckert C."/>
        </authorList>
    </citation>
    <scope>NUCLEOTIDE SEQUENCE</scope>
    <source>
        <strain evidence="1">CGMCC 1.16067</strain>
    </source>
</reference>
<evidence type="ECO:0000313" key="2">
    <source>
        <dbReference type="Proteomes" id="UP000649179"/>
    </source>
</evidence>
<dbReference type="SUPFAM" id="SSF53335">
    <property type="entry name" value="S-adenosyl-L-methionine-dependent methyltransferases"/>
    <property type="match status" value="1"/>
</dbReference>
<dbReference type="Proteomes" id="UP000649179">
    <property type="component" value="Unassembled WGS sequence"/>
</dbReference>
<reference evidence="1" key="2">
    <citation type="submission" date="2020-09" db="EMBL/GenBank/DDBJ databases">
        <authorList>
            <person name="Sun Q."/>
            <person name="Zhou Y."/>
        </authorList>
    </citation>
    <scope>NUCLEOTIDE SEQUENCE</scope>
    <source>
        <strain evidence="1">CGMCC 1.16067</strain>
    </source>
</reference>
<dbReference type="RefSeq" id="WP_188778992.1">
    <property type="nucleotide sequence ID" value="NZ_BMKQ01000001.1"/>
</dbReference>
<dbReference type="PANTHER" id="PTHR13627">
    <property type="entry name" value="FUKUTIN RELATED PROTEIN"/>
    <property type="match status" value="1"/>
</dbReference>
<dbReference type="EMBL" id="BMKQ01000001">
    <property type="protein sequence ID" value="GGF40207.1"/>
    <property type="molecule type" value="Genomic_DNA"/>
</dbReference>
<proteinExistence type="predicted"/>